<keyword evidence="18" id="KW-1185">Reference proteome</keyword>
<evidence type="ECO:0000256" key="6">
    <source>
        <dbReference type="ARBA" id="ARBA00022792"/>
    </source>
</evidence>
<evidence type="ECO:0000256" key="7">
    <source>
        <dbReference type="ARBA" id="ARBA00022801"/>
    </source>
</evidence>
<dbReference type="InterPro" id="IPR057495">
    <property type="entry name" value="AAA_lid_BCS1"/>
</dbReference>
<dbReference type="STRING" id="53468.A0A0R3U6D8"/>
<evidence type="ECO:0000256" key="9">
    <source>
        <dbReference type="ARBA" id="ARBA00022989"/>
    </source>
</evidence>
<keyword evidence="8 14" id="KW-0067">ATP-binding</keyword>
<protein>
    <recommendedName>
        <fullName evidence="3">Mitochondrial chaperone BCS1</fullName>
    </recommendedName>
    <alternativeName>
        <fullName evidence="12">BCS1-like protein</fullName>
    </alternativeName>
</protein>
<comment type="catalytic activity">
    <reaction evidence="13">
        <text>ATP + H2O = ADP + phosphate + H(+)</text>
        <dbReference type="Rhea" id="RHEA:13065"/>
        <dbReference type="ChEBI" id="CHEBI:15377"/>
        <dbReference type="ChEBI" id="CHEBI:15378"/>
        <dbReference type="ChEBI" id="CHEBI:30616"/>
        <dbReference type="ChEBI" id="CHEBI:43474"/>
        <dbReference type="ChEBI" id="CHEBI:456216"/>
    </reaction>
    <physiologicalReaction direction="left-to-right" evidence="13">
        <dbReference type="Rhea" id="RHEA:13066"/>
    </physiologicalReaction>
</comment>
<dbReference type="GO" id="GO:0016887">
    <property type="term" value="F:ATP hydrolysis activity"/>
    <property type="evidence" value="ECO:0007669"/>
    <property type="project" value="InterPro"/>
</dbReference>
<feature type="domain" description="BCS1 N-terminal" evidence="16">
    <location>
        <begin position="47"/>
        <end position="225"/>
    </location>
</feature>
<evidence type="ECO:0000313" key="18">
    <source>
        <dbReference type="Proteomes" id="UP000267029"/>
    </source>
</evidence>
<dbReference type="Gene3D" id="3.40.50.300">
    <property type="entry name" value="P-loop containing nucleotide triphosphate hydrolases"/>
    <property type="match status" value="1"/>
</dbReference>
<dbReference type="EMBL" id="UXSR01000370">
    <property type="protein sequence ID" value="VDD76329.1"/>
    <property type="molecule type" value="Genomic_DNA"/>
</dbReference>
<evidence type="ECO:0000313" key="17">
    <source>
        <dbReference type="EMBL" id="VDD76329.1"/>
    </source>
</evidence>
<dbReference type="AlphaFoldDB" id="A0A0R3U6D8"/>
<dbReference type="InterPro" id="IPR003593">
    <property type="entry name" value="AAA+_ATPase"/>
</dbReference>
<dbReference type="InterPro" id="IPR003959">
    <property type="entry name" value="ATPase_AAA_core"/>
</dbReference>
<keyword evidence="4" id="KW-0812">Transmembrane</keyword>
<evidence type="ECO:0000256" key="5">
    <source>
        <dbReference type="ARBA" id="ARBA00022741"/>
    </source>
</evidence>
<keyword evidence="10" id="KW-0496">Mitochondrion</keyword>
<evidence type="ECO:0000256" key="10">
    <source>
        <dbReference type="ARBA" id="ARBA00023128"/>
    </source>
</evidence>
<evidence type="ECO:0000256" key="3">
    <source>
        <dbReference type="ARBA" id="ARBA00016942"/>
    </source>
</evidence>
<evidence type="ECO:0000259" key="16">
    <source>
        <dbReference type="SMART" id="SM01024"/>
    </source>
</evidence>
<dbReference type="FunFam" id="3.40.50.300:FF:000768">
    <property type="entry name" value="Probable mitochondrial chaperone bcs1"/>
    <property type="match status" value="1"/>
</dbReference>
<dbReference type="InterPro" id="IPR050747">
    <property type="entry name" value="Mitochondrial_chaperone_BCS1"/>
</dbReference>
<dbReference type="GO" id="GO:0005524">
    <property type="term" value="F:ATP binding"/>
    <property type="evidence" value="ECO:0007669"/>
    <property type="project" value="UniProtKB-KW"/>
</dbReference>
<evidence type="ECO:0000256" key="11">
    <source>
        <dbReference type="ARBA" id="ARBA00023136"/>
    </source>
</evidence>
<dbReference type="PROSITE" id="PS00674">
    <property type="entry name" value="AAA"/>
    <property type="match status" value="1"/>
</dbReference>
<accession>A0A0R3U6D8</accession>
<keyword evidence="9" id="KW-1133">Transmembrane helix</keyword>
<comment type="similarity">
    <text evidence="2">Belongs to the AAA ATPase family. BCS1 subfamily.</text>
</comment>
<dbReference type="SUPFAM" id="SSF52540">
    <property type="entry name" value="P-loop containing nucleoside triphosphate hydrolases"/>
    <property type="match status" value="1"/>
</dbReference>
<evidence type="ECO:0000256" key="13">
    <source>
        <dbReference type="ARBA" id="ARBA00048778"/>
    </source>
</evidence>
<dbReference type="OrthoDB" id="10251412at2759"/>
<dbReference type="Pfam" id="PF00004">
    <property type="entry name" value="AAA"/>
    <property type="match status" value="1"/>
</dbReference>
<dbReference type="PANTHER" id="PTHR23070">
    <property type="entry name" value="BCS1 AAA-TYPE ATPASE"/>
    <property type="match status" value="1"/>
</dbReference>
<dbReference type="InterPro" id="IPR014851">
    <property type="entry name" value="BCS1_N"/>
</dbReference>
<dbReference type="Pfam" id="PF25426">
    <property type="entry name" value="AAA_lid_BCS1"/>
    <property type="match status" value="1"/>
</dbReference>
<evidence type="ECO:0000256" key="14">
    <source>
        <dbReference type="RuleBase" id="RU003651"/>
    </source>
</evidence>
<keyword evidence="5 14" id="KW-0547">Nucleotide-binding</keyword>
<name>A0A0R3U6D8_MESCO</name>
<dbReference type="InterPro" id="IPR027417">
    <property type="entry name" value="P-loop_NTPase"/>
</dbReference>
<proteinExistence type="inferred from homology"/>
<dbReference type="Proteomes" id="UP000267029">
    <property type="component" value="Unassembled WGS sequence"/>
</dbReference>
<dbReference type="SMART" id="SM00382">
    <property type="entry name" value="AAA"/>
    <property type="match status" value="1"/>
</dbReference>
<keyword evidence="7" id="KW-0378">Hydrolase</keyword>
<dbReference type="CDD" id="cd19510">
    <property type="entry name" value="RecA-like_BCS1"/>
    <property type="match status" value="1"/>
</dbReference>
<organism evidence="17 18">
    <name type="scientific">Mesocestoides corti</name>
    <name type="common">Flatworm</name>
    <dbReference type="NCBI Taxonomy" id="53468"/>
    <lineage>
        <taxon>Eukaryota</taxon>
        <taxon>Metazoa</taxon>
        <taxon>Spiralia</taxon>
        <taxon>Lophotrochozoa</taxon>
        <taxon>Platyhelminthes</taxon>
        <taxon>Cestoda</taxon>
        <taxon>Eucestoda</taxon>
        <taxon>Cyclophyllidea</taxon>
        <taxon>Mesocestoididae</taxon>
        <taxon>Mesocestoides</taxon>
    </lineage>
</organism>
<evidence type="ECO:0000256" key="12">
    <source>
        <dbReference type="ARBA" id="ARBA00032816"/>
    </source>
</evidence>
<feature type="domain" description="AAA+ ATPase" evidence="15">
    <location>
        <begin position="256"/>
        <end position="395"/>
    </location>
</feature>
<sequence length="478" mass="52786">MTASSASLCDALNLKYFGEFLTMDGLIHFAANALNDNPYFSAGAGLFGMGMGVALLRRFGMVASLLIRRNLTLTMEIASHDTSYQWVMHWLSKRARSANSNKLQRGAGQHLSVETSVVRTETGRIKAAFDFIPSTGVHYIFHQGRILRVERVRSQSTLQGASIAPFESVTLTTVGFDTRIFLDILEDARCAAIAKDEGWTVIYKAVGPEWRQFGYPRPRRALNSVVLKEGLAESITSDVQEFIDSQKWYSVRGIPYRRGYLLYGPPGCGKSSFITALAGHLEFNICVLNLSEIGMSADRLEHLLTHAPLQSIILLEDIDAALPSREDTNDTARLHGRAYEGMQSLTLSGLLNALDGVASTDGRILFMTTNYVDRLDPALVRPGRVDYKAEIGLCTRNQLVRMFSRFYPVETAQPLASATPSQHPLAERFAEALGEGIVSPAQVQGFLLIHKSAPHSAMAALPEFREVCLRQRAKLKQA</sequence>
<evidence type="ECO:0000256" key="8">
    <source>
        <dbReference type="ARBA" id="ARBA00022840"/>
    </source>
</evidence>
<reference evidence="17 18" key="1">
    <citation type="submission" date="2018-10" db="EMBL/GenBank/DDBJ databases">
        <authorList>
            <consortium name="Pathogen Informatics"/>
        </authorList>
    </citation>
    <scope>NUCLEOTIDE SEQUENCE [LARGE SCALE GENOMIC DNA]</scope>
</reference>
<evidence type="ECO:0000259" key="15">
    <source>
        <dbReference type="SMART" id="SM00382"/>
    </source>
</evidence>
<dbReference type="GO" id="GO:0034551">
    <property type="term" value="P:mitochondrial respiratory chain complex III assembly"/>
    <property type="evidence" value="ECO:0007669"/>
    <property type="project" value="UniProtKB-ARBA"/>
</dbReference>
<keyword evidence="11" id="KW-0472">Membrane</keyword>
<evidence type="ECO:0000256" key="1">
    <source>
        <dbReference type="ARBA" id="ARBA00004434"/>
    </source>
</evidence>
<dbReference type="Pfam" id="PF08740">
    <property type="entry name" value="BCS1_N"/>
    <property type="match status" value="1"/>
</dbReference>
<gene>
    <name evidence="17" type="ORF">MCOS_LOCUS2332</name>
</gene>
<dbReference type="InterPro" id="IPR003960">
    <property type="entry name" value="ATPase_AAA_CS"/>
</dbReference>
<dbReference type="GO" id="GO:0005743">
    <property type="term" value="C:mitochondrial inner membrane"/>
    <property type="evidence" value="ECO:0007669"/>
    <property type="project" value="UniProtKB-SubCell"/>
</dbReference>
<evidence type="ECO:0000256" key="4">
    <source>
        <dbReference type="ARBA" id="ARBA00022692"/>
    </source>
</evidence>
<dbReference type="SMART" id="SM01024">
    <property type="entry name" value="BCS1_N"/>
    <property type="match status" value="1"/>
</dbReference>
<keyword evidence="6" id="KW-0999">Mitochondrion inner membrane</keyword>
<evidence type="ECO:0000256" key="2">
    <source>
        <dbReference type="ARBA" id="ARBA00007448"/>
    </source>
</evidence>
<comment type="subcellular location">
    <subcellularLocation>
        <location evidence="1">Mitochondrion inner membrane</location>
        <topology evidence="1">Single-pass membrane protein</topology>
    </subcellularLocation>
</comment>